<evidence type="ECO:0000313" key="2">
    <source>
        <dbReference type="Proteomes" id="UP000002350"/>
    </source>
</evidence>
<keyword evidence="2" id="KW-1185">Reference proteome</keyword>
<organism evidence="1 2">
    <name type="scientific">Shewanella violacea (strain JCM 10179 / CIP 106290 / LMG 19151 / DSS12)</name>
    <dbReference type="NCBI Taxonomy" id="637905"/>
    <lineage>
        <taxon>Bacteria</taxon>
        <taxon>Pseudomonadati</taxon>
        <taxon>Pseudomonadota</taxon>
        <taxon>Gammaproteobacteria</taxon>
        <taxon>Alteromonadales</taxon>
        <taxon>Shewanellaceae</taxon>
        <taxon>Shewanella</taxon>
    </lineage>
</organism>
<proteinExistence type="predicted"/>
<evidence type="ECO:0008006" key="3">
    <source>
        <dbReference type="Google" id="ProtNLM"/>
    </source>
</evidence>
<dbReference type="Proteomes" id="UP000002350">
    <property type="component" value="Chromosome"/>
</dbReference>
<dbReference type="EMBL" id="AP011177">
    <property type="protein sequence ID" value="BAJ03129.1"/>
    <property type="molecule type" value="Genomic_DNA"/>
</dbReference>
<reference evidence="2" key="1">
    <citation type="journal article" date="2010" name="Mol. Biosyst.">
        <title>Complete genome sequence and comparative analysis of Shewanella violacea, a psychrophilic and piezophilic bacterium from deep sea floor sediments.</title>
        <authorList>
            <person name="Aono E."/>
            <person name="Baba T."/>
            <person name="Ara T."/>
            <person name="Nishi T."/>
            <person name="Nakamichi T."/>
            <person name="Inamoto E."/>
            <person name="Toyonaga H."/>
            <person name="Hasegawa M."/>
            <person name="Takai Y."/>
            <person name="Okumura Y."/>
            <person name="Baba M."/>
            <person name="Tomita M."/>
            <person name="Kato C."/>
            <person name="Oshima T."/>
            <person name="Nakasone K."/>
            <person name="Mori H."/>
        </authorList>
    </citation>
    <scope>NUCLEOTIDE SEQUENCE [LARGE SCALE GENOMIC DNA]</scope>
    <source>
        <strain evidence="2">JCM 10179 / CIP 106290 / LMG 19151 / DSS12</strain>
    </source>
</reference>
<protein>
    <recommendedName>
        <fullName evidence="3">PilZ domain-containing protein</fullName>
    </recommendedName>
</protein>
<dbReference type="SUPFAM" id="SSF141371">
    <property type="entry name" value="PilZ domain-like"/>
    <property type="match status" value="1"/>
</dbReference>
<accession>D4ZAT4</accession>
<dbReference type="HOGENOM" id="CLU_2048156_0_0_6"/>
<dbReference type="KEGG" id="svo:SVI_3158"/>
<sequence length="120" mass="13735">MIDANGRDRSWRVNMPLDVTLWDHADKLQVNILSLSSTGLMVSMQDVSYPTESLFGKVLNLHLPNEILVELELEPVRVDSHIFGARFKCLGQGQDSIRKFLFNLHRSRNANLYRDIGLEP</sequence>
<gene>
    <name evidence="1" type="ordered locus">SVI_3158</name>
</gene>
<name>D4ZAT4_SHEVD</name>
<dbReference type="Gene3D" id="2.40.10.220">
    <property type="entry name" value="predicted glycosyltransferase like domains"/>
    <property type="match status" value="1"/>
</dbReference>
<dbReference type="eggNOG" id="ENOG502ZUU6">
    <property type="taxonomic scope" value="Bacteria"/>
</dbReference>
<dbReference type="AlphaFoldDB" id="D4ZAT4"/>
<evidence type="ECO:0000313" key="1">
    <source>
        <dbReference type="EMBL" id="BAJ03129.1"/>
    </source>
</evidence>